<evidence type="ECO:0000313" key="2">
    <source>
        <dbReference type="Proteomes" id="UP000749559"/>
    </source>
</evidence>
<comment type="caution">
    <text evidence="1">The sequence shown here is derived from an EMBL/GenBank/DDBJ whole genome shotgun (WGS) entry which is preliminary data.</text>
</comment>
<organism evidence="1 2">
    <name type="scientific">Owenia fusiformis</name>
    <name type="common">Polychaete worm</name>
    <dbReference type="NCBI Taxonomy" id="6347"/>
    <lineage>
        <taxon>Eukaryota</taxon>
        <taxon>Metazoa</taxon>
        <taxon>Spiralia</taxon>
        <taxon>Lophotrochozoa</taxon>
        <taxon>Annelida</taxon>
        <taxon>Polychaeta</taxon>
        <taxon>Sedentaria</taxon>
        <taxon>Canalipalpata</taxon>
        <taxon>Sabellida</taxon>
        <taxon>Oweniida</taxon>
        <taxon>Oweniidae</taxon>
        <taxon>Owenia</taxon>
    </lineage>
</organism>
<protein>
    <submittedName>
        <fullName evidence="1">Uncharacterized protein</fullName>
    </submittedName>
</protein>
<name>A0A8J1Y1I3_OWEFU</name>
<accession>A0A8J1Y1I3</accession>
<dbReference type="Proteomes" id="UP000749559">
    <property type="component" value="Unassembled WGS sequence"/>
</dbReference>
<sequence>MLTYVLVFGLFVAAASAQLNCTYIQDTTWYELKPGNNTFTREFVSNGFRTVVESFGECTGPPENRECFVSINSCMIGQLGTYNCSCLTRPKSEQICQRFASYSQAPGHNPSRIDLNDVLAIFDEYAKSTCDGEPCMLEADFKEAVQRTVCDTLWDGSGNPVEREQCSSTDALLNCLESIAPFNLSNLLGLL</sequence>
<proteinExistence type="predicted"/>
<dbReference type="AlphaFoldDB" id="A0A8J1Y1I3"/>
<reference evidence="1" key="1">
    <citation type="submission" date="2022-03" db="EMBL/GenBank/DDBJ databases">
        <authorList>
            <person name="Martin C."/>
        </authorList>
    </citation>
    <scope>NUCLEOTIDE SEQUENCE</scope>
</reference>
<keyword evidence="2" id="KW-1185">Reference proteome</keyword>
<gene>
    <name evidence="1" type="ORF">OFUS_LOCUS7895</name>
</gene>
<evidence type="ECO:0000313" key="1">
    <source>
        <dbReference type="EMBL" id="CAH1781303.1"/>
    </source>
</evidence>
<dbReference type="EMBL" id="CAIIXF020000004">
    <property type="protein sequence ID" value="CAH1781303.1"/>
    <property type="molecule type" value="Genomic_DNA"/>
</dbReference>